<dbReference type="Gene3D" id="3.40.190.10">
    <property type="entry name" value="Periplasmic binding protein-like II"/>
    <property type="match status" value="2"/>
</dbReference>
<dbReference type="SUPFAM" id="SSF53850">
    <property type="entry name" value="Periplasmic binding protein-like II"/>
    <property type="match status" value="1"/>
</dbReference>
<reference evidence="3 4" key="1">
    <citation type="submission" date="2021-03" db="EMBL/GenBank/DDBJ databases">
        <title>Genomic Encyclopedia of Type Strains, Phase IV (KMG-IV): sequencing the most valuable type-strain genomes for metagenomic binning, comparative biology and taxonomic classification.</title>
        <authorList>
            <person name="Goeker M."/>
        </authorList>
    </citation>
    <scope>NUCLEOTIDE SEQUENCE [LARGE SCALE GENOMIC DNA]</scope>
    <source>
        <strain evidence="3 4">DSM 15596</strain>
    </source>
</reference>
<evidence type="ECO:0000313" key="3">
    <source>
        <dbReference type="EMBL" id="MBP1894872.1"/>
    </source>
</evidence>
<dbReference type="Proteomes" id="UP000706926">
    <property type="component" value="Unassembled WGS sequence"/>
</dbReference>
<proteinExistence type="predicted"/>
<keyword evidence="1" id="KW-0732">Signal</keyword>
<gene>
    <name evidence="3" type="ORF">J2Z18_003981</name>
</gene>
<dbReference type="Pfam" id="PF13416">
    <property type="entry name" value="SBP_bac_8"/>
    <property type="match status" value="1"/>
</dbReference>
<dbReference type="RefSeq" id="WP_007130134.1">
    <property type="nucleotide sequence ID" value="NZ_CP139098.1"/>
</dbReference>
<dbReference type="GeneID" id="95405904"/>
<sequence length="527" mass="58597">MKSIRIRSLPAACFIVFATVFAVVLTSCWNDGPGTGAVDQTVDTVDMITTPGGTPVVELRAITMGRPPASGMDNFYKQLDALTIRDLGATIRFDYIPWGDEMNQISKAIASKEYDLYVGGAWSDFTTFALKNAFADLAPLLGQVPDLVDHYKGSLDSVMINGGLYGIPQYNKPGGGGEGMLYREDLRKAWGLSEIKDLDTAEQYLYRAKEEYPETPMINDKRFADNIWTLTAGSKYIELVKGYAVVSVEDPYTAVSIYDTPEYKQVLQRARKWYEDGIVSRDILAAQGNATSETLEWMKADEKPLEFNNHFGAVSSGYIGVLKELHPDYEYGWFDYFLDHTPAYLPFMAPDSTTMISVGAHSEHVELALKLIEKAHTDRTYYNLLMYGVEGENYKLDGGLVSYEGIKAENKKPGWTGLHDGYMSLPEKYPDEWQAISTYLQKEGLKRAEANGLSPLAGFVLNPQKVTAEMAAMEKVKSRYIVPLAVGMTSDIESDLVNAVQQLDQAGFRTFMAELQDQLDAFAATSK</sequence>
<feature type="chain" id="PRO_5045838422" evidence="1">
    <location>
        <begin position="23"/>
        <end position="527"/>
    </location>
</feature>
<keyword evidence="4" id="KW-1185">Reference proteome</keyword>
<protein>
    <submittedName>
        <fullName evidence="3">ABC-type glycerol-3-phosphate transport system substrate-binding protein</fullName>
    </submittedName>
</protein>
<dbReference type="PROSITE" id="PS51257">
    <property type="entry name" value="PROKAR_LIPOPROTEIN"/>
    <property type="match status" value="1"/>
</dbReference>
<evidence type="ECO:0000259" key="2">
    <source>
        <dbReference type="Pfam" id="PF12010"/>
    </source>
</evidence>
<evidence type="ECO:0000256" key="1">
    <source>
        <dbReference type="SAM" id="SignalP"/>
    </source>
</evidence>
<dbReference type="InterPro" id="IPR022627">
    <property type="entry name" value="DUF3502"/>
</dbReference>
<feature type="signal peptide" evidence="1">
    <location>
        <begin position="1"/>
        <end position="22"/>
    </location>
</feature>
<dbReference type="InterPro" id="IPR006059">
    <property type="entry name" value="SBP"/>
</dbReference>
<feature type="domain" description="DUF3502" evidence="2">
    <location>
        <begin position="455"/>
        <end position="523"/>
    </location>
</feature>
<accession>A0ABS4FFN5</accession>
<dbReference type="Pfam" id="PF12010">
    <property type="entry name" value="DUF3502"/>
    <property type="match status" value="1"/>
</dbReference>
<dbReference type="EMBL" id="JAGGKI010000011">
    <property type="protein sequence ID" value="MBP1894872.1"/>
    <property type="molecule type" value="Genomic_DNA"/>
</dbReference>
<evidence type="ECO:0000313" key="4">
    <source>
        <dbReference type="Proteomes" id="UP000706926"/>
    </source>
</evidence>
<organism evidence="3 4">
    <name type="scientific">Paenibacillus lactis</name>
    <dbReference type="NCBI Taxonomy" id="228574"/>
    <lineage>
        <taxon>Bacteria</taxon>
        <taxon>Bacillati</taxon>
        <taxon>Bacillota</taxon>
        <taxon>Bacilli</taxon>
        <taxon>Bacillales</taxon>
        <taxon>Paenibacillaceae</taxon>
        <taxon>Paenibacillus</taxon>
    </lineage>
</organism>
<comment type="caution">
    <text evidence="3">The sequence shown here is derived from an EMBL/GenBank/DDBJ whole genome shotgun (WGS) entry which is preliminary data.</text>
</comment>
<name>A0ABS4FFN5_9BACL</name>